<keyword evidence="5" id="KW-1133">Transmembrane helix</keyword>
<dbReference type="InterPro" id="IPR011990">
    <property type="entry name" value="TPR-like_helical_dom_sf"/>
</dbReference>
<dbReference type="PANTHER" id="PTHR22550">
    <property type="entry name" value="SPORE GERMINATION PROTEIN"/>
    <property type="match status" value="1"/>
</dbReference>
<feature type="transmembrane region" description="Helical" evidence="5">
    <location>
        <begin position="63"/>
        <end position="82"/>
    </location>
</feature>
<dbReference type="InterPro" id="IPR050768">
    <property type="entry name" value="UPF0353/GerABKA_families"/>
</dbReference>
<dbReference type="SUPFAM" id="SSF48452">
    <property type="entry name" value="TPR-like"/>
    <property type="match status" value="1"/>
</dbReference>
<keyword evidence="5" id="KW-0812">Transmembrane</keyword>
<dbReference type="Proteomes" id="UP000216913">
    <property type="component" value="Unassembled WGS sequence"/>
</dbReference>
<evidence type="ECO:0000256" key="1">
    <source>
        <dbReference type="ARBA" id="ARBA00022737"/>
    </source>
</evidence>
<dbReference type="InterPro" id="IPR019734">
    <property type="entry name" value="TPR_rpt"/>
</dbReference>
<dbReference type="PROSITE" id="PS50005">
    <property type="entry name" value="TPR"/>
    <property type="match status" value="1"/>
</dbReference>
<evidence type="ECO:0000256" key="5">
    <source>
        <dbReference type="SAM" id="Phobius"/>
    </source>
</evidence>
<sequence length="519" mass="55099">MDLDLSAFHFLRPAWLLLVPLAVLLAWIWRRRHGLARWRGAIAPALLPHLLVRHASSRGPRPIDLLALLLALGGIAAAGPAWQHDRPDFLDDMAPLVVAVDLAPSMQANDVVPTRLEAVRHKLRDLVAARPGARTGLVVYAGTAHVVLPPTGDASVLGVFIDALGTDLITSAGRDVSGAVALAARLLASDGAGGTLLLVTDAAPSEPLTGPPDDIQVLVLAVGQRNVGAVLDGQGRPLLDARGAAVTDAFDAGALRAMAARLHAPLGSLSADGKDIAWVQAHAQRHYAAVQDEAAPQWKDAGYWLCVPLALLALACVRRGWGVAWAAAWAVVLPLSLPAPAQAGPLADAFFTRDQQGQRALDRGQGTEAAQLFADPYRRGRAAYDVGDYPRALAAFAQLRTPEGYFYQGNTQVKLHHYDAARQAYRQALTLRPDWQEAAFNLRIVDALVAAMQQEDTGQGAETPDQTVADPSASQGQAKAVVPGQAMSDEAWLRNLTLSPAQFLRTRFAAEDARPGAAP</sequence>
<evidence type="ECO:0000313" key="7">
    <source>
        <dbReference type="EMBL" id="OZI52021.1"/>
    </source>
</evidence>
<organism evidence="7 8">
    <name type="scientific">Bordetella genomosp. 5</name>
    <dbReference type="NCBI Taxonomy" id="1395608"/>
    <lineage>
        <taxon>Bacteria</taxon>
        <taxon>Pseudomonadati</taxon>
        <taxon>Pseudomonadota</taxon>
        <taxon>Betaproteobacteria</taxon>
        <taxon>Burkholderiales</taxon>
        <taxon>Alcaligenaceae</taxon>
        <taxon>Bordetella</taxon>
    </lineage>
</organism>
<proteinExistence type="predicted"/>
<gene>
    <name evidence="7" type="ORF">CAL25_10980</name>
</gene>
<dbReference type="Gene3D" id="1.25.40.10">
    <property type="entry name" value="Tetratricopeptide repeat domain"/>
    <property type="match status" value="1"/>
</dbReference>
<comment type="caution">
    <text evidence="7">The sequence shown here is derived from an EMBL/GenBank/DDBJ whole genome shotgun (WGS) entry which is preliminary data.</text>
</comment>
<feature type="region of interest" description="Disordered" evidence="4">
    <location>
        <begin position="455"/>
        <end position="478"/>
    </location>
</feature>
<dbReference type="AlphaFoldDB" id="A0A261TRW9"/>
<dbReference type="Gene3D" id="3.40.50.410">
    <property type="entry name" value="von Willebrand factor, type A domain"/>
    <property type="match status" value="1"/>
</dbReference>
<feature type="transmembrane region" description="Helical" evidence="5">
    <location>
        <begin position="12"/>
        <end position="29"/>
    </location>
</feature>
<feature type="domain" description="VWFA" evidence="6">
    <location>
        <begin position="96"/>
        <end position="202"/>
    </location>
</feature>
<dbReference type="PANTHER" id="PTHR22550:SF14">
    <property type="entry name" value="VWFA DOMAIN-CONTAINING PROTEIN"/>
    <property type="match status" value="1"/>
</dbReference>
<name>A0A261TRW9_9BORD</name>
<keyword evidence="5" id="KW-0472">Membrane</keyword>
<reference evidence="7 8" key="1">
    <citation type="submission" date="2017-05" db="EMBL/GenBank/DDBJ databases">
        <title>Complete and WGS of Bordetella genogroups.</title>
        <authorList>
            <person name="Spilker T."/>
            <person name="LiPuma J."/>
        </authorList>
    </citation>
    <scope>NUCLEOTIDE SEQUENCE [LARGE SCALE GENOMIC DNA]</scope>
    <source>
        <strain evidence="7 8">AU10456</strain>
    </source>
</reference>
<dbReference type="EMBL" id="NEVP01000006">
    <property type="protein sequence ID" value="OZI52021.1"/>
    <property type="molecule type" value="Genomic_DNA"/>
</dbReference>
<keyword evidence="8" id="KW-1185">Reference proteome</keyword>
<dbReference type="SUPFAM" id="SSF53300">
    <property type="entry name" value="vWA-like"/>
    <property type="match status" value="1"/>
</dbReference>
<dbReference type="InterPro" id="IPR013105">
    <property type="entry name" value="TPR_2"/>
</dbReference>
<dbReference type="Pfam" id="PF13519">
    <property type="entry name" value="VWA_2"/>
    <property type="match status" value="1"/>
</dbReference>
<dbReference type="InterPro" id="IPR036465">
    <property type="entry name" value="vWFA_dom_sf"/>
</dbReference>
<evidence type="ECO:0000313" key="8">
    <source>
        <dbReference type="Proteomes" id="UP000216913"/>
    </source>
</evidence>
<accession>A0A261TRW9</accession>
<dbReference type="SMART" id="SM00028">
    <property type="entry name" value="TPR"/>
    <property type="match status" value="1"/>
</dbReference>
<dbReference type="InterPro" id="IPR002035">
    <property type="entry name" value="VWF_A"/>
</dbReference>
<evidence type="ECO:0000256" key="4">
    <source>
        <dbReference type="SAM" id="MobiDB-lite"/>
    </source>
</evidence>
<evidence type="ECO:0000256" key="3">
    <source>
        <dbReference type="PROSITE-ProRule" id="PRU00339"/>
    </source>
</evidence>
<evidence type="ECO:0000256" key="2">
    <source>
        <dbReference type="ARBA" id="ARBA00022803"/>
    </source>
</evidence>
<dbReference type="Pfam" id="PF07719">
    <property type="entry name" value="TPR_2"/>
    <property type="match status" value="1"/>
</dbReference>
<feature type="repeat" description="TPR" evidence="3">
    <location>
        <begin position="402"/>
        <end position="435"/>
    </location>
</feature>
<dbReference type="RefSeq" id="WP_094799978.1">
    <property type="nucleotide sequence ID" value="NZ_NEVP01000006.1"/>
</dbReference>
<keyword evidence="2 3" id="KW-0802">TPR repeat</keyword>
<dbReference type="OrthoDB" id="9807628at2"/>
<evidence type="ECO:0000259" key="6">
    <source>
        <dbReference type="Pfam" id="PF13519"/>
    </source>
</evidence>
<protein>
    <recommendedName>
        <fullName evidence="6">VWFA domain-containing protein</fullName>
    </recommendedName>
</protein>
<keyword evidence="1" id="KW-0677">Repeat</keyword>